<keyword evidence="2" id="KW-0963">Cytoplasm</keyword>
<evidence type="ECO:0000256" key="1">
    <source>
        <dbReference type="ARBA" id="ARBA00005395"/>
    </source>
</evidence>
<dbReference type="AlphaFoldDB" id="A0A382RGQ9"/>
<gene>
    <name evidence="6" type="ORF">METZ01_LOCUS349181</name>
</gene>
<dbReference type="InterPro" id="IPR050680">
    <property type="entry name" value="YpeA/RimI_acetyltransf"/>
</dbReference>
<dbReference type="Pfam" id="PF00583">
    <property type="entry name" value="Acetyltransf_1"/>
    <property type="match status" value="1"/>
</dbReference>
<dbReference type="InterPro" id="IPR000182">
    <property type="entry name" value="GNAT_dom"/>
</dbReference>
<dbReference type="NCBIfam" id="TIGR01575">
    <property type="entry name" value="rimI"/>
    <property type="match status" value="1"/>
</dbReference>
<dbReference type="SUPFAM" id="SSF55729">
    <property type="entry name" value="Acyl-CoA N-acyltransferases (Nat)"/>
    <property type="match status" value="1"/>
</dbReference>
<dbReference type="PANTHER" id="PTHR43420:SF44">
    <property type="entry name" value="ACETYLTRANSFERASE YPEA"/>
    <property type="match status" value="1"/>
</dbReference>
<dbReference type="EMBL" id="UINC01121279">
    <property type="protein sequence ID" value="SVC96327.1"/>
    <property type="molecule type" value="Genomic_DNA"/>
</dbReference>
<feature type="domain" description="N-acetyltransferase" evidence="5">
    <location>
        <begin position="8"/>
        <end position="160"/>
    </location>
</feature>
<comment type="similarity">
    <text evidence="1">Belongs to the acetyltransferase family. RimI subfamily.</text>
</comment>
<proteinExistence type="inferred from homology"/>
<organism evidence="6">
    <name type="scientific">marine metagenome</name>
    <dbReference type="NCBI Taxonomy" id="408172"/>
    <lineage>
        <taxon>unclassified sequences</taxon>
        <taxon>metagenomes</taxon>
        <taxon>ecological metagenomes</taxon>
    </lineage>
</organism>
<dbReference type="GO" id="GO:0008080">
    <property type="term" value="F:N-acetyltransferase activity"/>
    <property type="evidence" value="ECO:0007669"/>
    <property type="project" value="InterPro"/>
</dbReference>
<evidence type="ECO:0000256" key="2">
    <source>
        <dbReference type="ARBA" id="ARBA00022490"/>
    </source>
</evidence>
<evidence type="ECO:0000256" key="4">
    <source>
        <dbReference type="ARBA" id="ARBA00023315"/>
    </source>
</evidence>
<dbReference type="PROSITE" id="PS51186">
    <property type="entry name" value="GNAT"/>
    <property type="match status" value="1"/>
</dbReference>
<evidence type="ECO:0000313" key="6">
    <source>
        <dbReference type="EMBL" id="SVC96327.1"/>
    </source>
</evidence>
<dbReference type="CDD" id="cd04301">
    <property type="entry name" value="NAT_SF"/>
    <property type="match status" value="1"/>
</dbReference>
<dbReference type="Gene3D" id="3.40.630.30">
    <property type="match status" value="1"/>
</dbReference>
<dbReference type="InterPro" id="IPR006464">
    <property type="entry name" value="AcTrfase_RimI/Ard1"/>
</dbReference>
<reference evidence="6" key="1">
    <citation type="submission" date="2018-05" db="EMBL/GenBank/DDBJ databases">
        <authorList>
            <person name="Lanie J.A."/>
            <person name="Ng W.-L."/>
            <person name="Kazmierczak K.M."/>
            <person name="Andrzejewski T.M."/>
            <person name="Davidsen T.M."/>
            <person name="Wayne K.J."/>
            <person name="Tettelin H."/>
            <person name="Glass J.I."/>
            <person name="Rusch D."/>
            <person name="Podicherti R."/>
            <person name="Tsui H.-C.T."/>
            <person name="Winkler M.E."/>
        </authorList>
    </citation>
    <scope>NUCLEOTIDE SEQUENCE</scope>
</reference>
<dbReference type="PANTHER" id="PTHR43420">
    <property type="entry name" value="ACETYLTRANSFERASE"/>
    <property type="match status" value="1"/>
</dbReference>
<keyword evidence="3" id="KW-0808">Transferase</keyword>
<keyword evidence="4" id="KW-0012">Acyltransferase</keyword>
<evidence type="ECO:0000256" key="3">
    <source>
        <dbReference type="ARBA" id="ARBA00022679"/>
    </source>
</evidence>
<protein>
    <recommendedName>
        <fullName evidence="5">N-acetyltransferase domain-containing protein</fullName>
    </recommendedName>
</protein>
<sequence length="182" mass="21060">MRKFDAPLTLRDMKFTDIAAVKKLEFAAFADAWPQRVFETELENGFAQYRVALELKSQNKRKTQSILGYSGVWFMVDQLHLVSIAVHPNCRRSGIGERLMFDVVDQANGALLPKIVLEVRKSNLSAQLLYAKFGFEKIGELKNYYKDNHEDAVIMLCKLDIHEKKIQSLLKLQQVQYPHLWT</sequence>
<name>A0A382RGQ9_9ZZZZ</name>
<accession>A0A382RGQ9</accession>
<evidence type="ECO:0000259" key="5">
    <source>
        <dbReference type="PROSITE" id="PS51186"/>
    </source>
</evidence>
<dbReference type="InterPro" id="IPR016181">
    <property type="entry name" value="Acyl_CoA_acyltransferase"/>
</dbReference>